<gene>
    <name evidence="1" type="ORF">PMIN01_11770</name>
</gene>
<proteinExistence type="predicted"/>
<protein>
    <submittedName>
        <fullName evidence="1">Uncharacterized protein</fullName>
    </submittedName>
</protein>
<evidence type="ECO:0000313" key="1">
    <source>
        <dbReference type="EMBL" id="KAF9729837.1"/>
    </source>
</evidence>
<name>A0A9P6G6P0_9PLEO</name>
<dbReference type="EMBL" id="WJXW01000015">
    <property type="protein sequence ID" value="KAF9729837.1"/>
    <property type="molecule type" value="Genomic_DNA"/>
</dbReference>
<keyword evidence="2" id="KW-1185">Reference proteome</keyword>
<comment type="caution">
    <text evidence="1">The sequence shown here is derived from an EMBL/GenBank/DDBJ whole genome shotgun (WGS) entry which is preliminary data.</text>
</comment>
<accession>A0A9P6G6P0</accession>
<sequence length="83" mass="9350">MEARLAARRFYLARAPTPSHKSAPPSPAYPSPSIVSFLPAPPSLLIGRSDSPVRHFFTPWQSCDRALPGWLQLSPRPPWMDRR</sequence>
<organism evidence="1 2">
    <name type="scientific">Paraphaeosphaeria minitans</name>
    <dbReference type="NCBI Taxonomy" id="565426"/>
    <lineage>
        <taxon>Eukaryota</taxon>
        <taxon>Fungi</taxon>
        <taxon>Dikarya</taxon>
        <taxon>Ascomycota</taxon>
        <taxon>Pezizomycotina</taxon>
        <taxon>Dothideomycetes</taxon>
        <taxon>Pleosporomycetidae</taxon>
        <taxon>Pleosporales</taxon>
        <taxon>Massarineae</taxon>
        <taxon>Didymosphaeriaceae</taxon>
        <taxon>Paraphaeosphaeria</taxon>
    </lineage>
</organism>
<evidence type="ECO:0000313" key="2">
    <source>
        <dbReference type="Proteomes" id="UP000756921"/>
    </source>
</evidence>
<dbReference type="AlphaFoldDB" id="A0A9P6G6P0"/>
<dbReference type="Proteomes" id="UP000756921">
    <property type="component" value="Unassembled WGS sequence"/>
</dbReference>
<reference evidence="1" key="1">
    <citation type="journal article" date="2020" name="Mol. Plant Microbe Interact.">
        <title>Genome Sequence of the Biocontrol Agent Coniothyrium minitans strain Conio (IMI 134523).</title>
        <authorList>
            <person name="Patel D."/>
            <person name="Shittu T.A."/>
            <person name="Baroncelli R."/>
            <person name="Muthumeenakshi S."/>
            <person name="Osborne T.H."/>
            <person name="Janganan T.K."/>
            <person name="Sreenivasaprasad S."/>
        </authorList>
    </citation>
    <scope>NUCLEOTIDE SEQUENCE</scope>
    <source>
        <strain evidence="1">Conio</strain>
    </source>
</reference>